<dbReference type="SUPFAM" id="SSF52540">
    <property type="entry name" value="P-loop containing nucleoside triphosphate hydrolases"/>
    <property type="match status" value="1"/>
</dbReference>
<dbReference type="GO" id="GO:0004713">
    <property type="term" value="F:protein tyrosine kinase activity"/>
    <property type="evidence" value="ECO:0007669"/>
    <property type="project" value="TreeGrafter"/>
</dbReference>
<reference evidence="2" key="3">
    <citation type="submission" date="2019-09" db="EMBL/GenBank/DDBJ databases">
        <title>Co-occurence of chitin degradation, pigmentation and bioactivity in marine Pseudoalteromonas.</title>
        <authorList>
            <person name="Sonnenschein E.C."/>
            <person name="Bech P.K."/>
        </authorList>
    </citation>
    <scope>NUCLEOTIDE SEQUENCE</scope>
    <source>
        <strain evidence="2">S2231</strain>
    </source>
</reference>
<proteinExistence type="predicted"/>
<evidence type="ECO:0000313" key="2">
    <source>
        <dbReference type="EMBL" id="TMP62394.1"/>
    </source>
</evidence>
<dbReference type="PANTHER" id="PTHR32309:SF13">
    <property type="entry name" value="FERRIC ENTEROBACTIN TRANSPORT PROTEIN FEPE"/>
    <property type="match status" value="1"/>
</dbReference>
<name>A0A5S3XUJ8_9GAMM</name>
<reference evidence="2 4" key="1">
    <citation type="submission" date="2017-12" db="EMBL/GenBank/DDBJ databases">
        <authorList>
            <person name="Paulsen S."/>
            <person name="Gram L.K."/>
        </authorList>
    </citation>
    <scope>NUCLEOTIDE SEQUENCE [LARGE SCALE GENOMIC DNA]</scope>
    <source>
        <strain evidence="2 4">S2231</strain>
        <strain evidence="1">S2233</strain>
    </source>
</reference>
<dbReference type="GO" id="GO:0005886">
    <property type="term" value="C:plasma membrane"/>
    <property type="evidence" value="ECO:0007669"/>
    <property type="project" value="TreeGrafter"/>
</dbReference>
<comment type="caution">
    <text evidence="2">The sequence shown here is derived from an EMBL/GenBank/DDBJ whole genome shotgun (WGS) entry which is preliminary data.</text>
</comment>
<dbReference type="EMBL" id="PNCL01000008">
    <property type="protein sequence ID" value="TMP62394.1"/>
    <property type="molecule type" value="Genomic_DNA"/>
</dbReference>
<dbReference type="InterPro" id="IPR050445">
    <property type="entry name" value="Bact_polysacc_biosynth/exp"/>
</dbReference>
<dbReference type="InterPro" id="IPR027417">
    <property type="entry name" value="P-loop_NTPase"/>
</dbReference>
<evidence type="ECO:0000313" key="3">
    <source>
        <dbReference type="Proteomes" id="UP000305730"/>
    </source>
</evidence>
<dbReference type="PANTHER" id="PTHR32309">
    <property type="entry name" value="TYROSINE-PROTEIN KINASE"/>
    <property type="match status" value="1"/>
</dbReference>
<sequence>MNLIPHQYQEVEDIGNEIIDNKARCVTFISLAGNTGSSTVCASVAQRFKAHGHRVLIIDLNPISPLKLDEIDQSSGSPWCFSDISCQLNIIEHNQIDLLTMQNLSELESAKNKQIMKEAVERLLQEYDYILMDMSPAMKMNRGNVPLHALSLCSDLTMVTVGLGVNDEESLCTSIKNIKQGGHQNIRIIVTQHQFAPLGERLLSSLERHRVRWPRLTQFLINKVNRQTWLFHPH</sequence>
<dbReference type="AlphaFoldDB" id="A0A5S3XUJ8"/>
<dbReference type="EMBL" id="PNCK01000042">
    <property type="protein sequence ID" value="TMP42136.1"/>
    <property type="molecule type" value="Genomic_DNA"/>
</dbReference>
<reference evidence="3 4" key="2">
    <citation type="submission" date="2019-06" db="EMBL/GenBank/DDBJ databases">
        <title>Co-occurence of chitin degradation, pigmentation and bioactivity in marine Pseudoalteromonas.</title>
        <authorList>
            <person name="Sonnenschein E.C."/>
            <person name="Bech P.K."/>
        </authorList>
    </citation>
    <scope>NUCLEOTIDE SEQUENCE [LARGE SCALE GENOMIC DNA]</scope>
    <source>
        <strain evidence="4">S2231</strain>
        <strain evidence="1 3">S2233</strain>
    </source>
</reference>
<protein>
    <submittedName>
        <fullName evidence="2">Capsular biosynthesis protein</fullName>
    </submittedName>
</protein>
<evidence type="ECO:0000313" key="4">
    <source>
        <dbReference type="Proteomes" id="UP000307706"/>
    </source>
</evidence>
<gene>
    <name evidence="2" type="ORF">CWB96_01695</name>
    <name evidence="1" type="ORF">CWB97_12370</name>
</gene>
<evidence type="ECO:0000313" key="1">
    <source>
        <dbReference type="EMBL" id="TMP42136.1"/>
    </source>
</evidence>
<dbReference type="RefSeq" id="WP_138597258.1">
    <property type="nucleotide sequence ID" value="NZ_PNCK01000042.1"/>
</dbReference>
<accession>A0A5S3XUJ8</accession>
<organism evidence="2 4">
    <name type="scientific">Pseudoalteromonas citrea</name>
    <dbReference type="NCBI Taxonomy" id="43655"/>
    <lineage>
        <taxon>Bacteria</taxon>
        <taxon>Pseudomonadati</taxon>
        <taxon>Pseudomonadota</taxon>
        <taxon>Gammaproteobacteria</taxon>
        <taxon>Alteromonadales</taxon>
        <taxon>Pseudoalteromonadaceae</taxon>
        <taxon>Pseudoalteromonas</taxon>
    </lineage>
</organism>
<keyword evidence="3" id="KW-1185">Reference proteome</keyword>
<dbReference type="InterPro" id="IPR017746">
    <property type="entry name" value="Cellulose_synthase_operon_BcsQ"/>
</dbReference>
<dbReference type="Proteomes" id="UP000307706">
    <property type="component" value="Unassembled WGS sequence"/>
</dbReference>
<dbReference type="Gene3D" id="3.40.50.300">
    <property type="entry name" value="P-loop containing nucleotide triphosphate hydrolases"/>
    <property type="match status" value="1"/>
</dbReference>
<dbReference type="Pfam" id="PF06564">
    <property type="entry name" value="CBP_BcsQ"/>
    <property type="match status" value="1"/>
</dbReference>
<dbReference type="OrthoDB" id="5812594at2"/>
<dbReference type="Proteomes" id="UP000305730">
    <property type="component" value="Unassembled WGS sequence"/>
</dbReference>